<evidence type="ECO:0008006" key="4">
    <source>
        <dbReference type="Google" id="ProtNLM"/>
    </source>
</evidence>
<dbReference type="RefSeq" id="WP_089957361.1">
    <property type="nucleotide sequence ID" value="NZ_FOFR01000018.1"/>
</dbReference>
<feature type="region of interest" description="Disordered" evidence="1">
    <location>
        <begin position="1"/>
        <end position="108"/>
    </location>
</feature>
<accession>A0A1H9TE10</accession>
<feature type="compositionally biased region" description="Pro residues" evidence="1">
    <location>
        <begin position="29"/>
        <end position="55"/>
    </location>
</feature>
<dbReference type="OrthoDB" id="9989590at2"/>
<reference evidence="3" key="1">
    <citation type="submission" date="2016-10" db="EMBL/GenBank/DDBJ databases">
        <authorList>
            <person name="Varghese N."/>
            <person name="Submissions S."/>
        </authorList>
    </citation>
    <scope>NUCLEOTIDE SEQUENCE [LARGE SCALE GENOMIC DNA]</scope>
    <source>
        <strain evidence="3">CGMCC 4.3525</strain>
    </source>
</reference>
<feature type="compositionally biased region" description="Basic and acidic residues" evidence="1">
    <location>
        <begin position="67"/>
        <end position="80"/>
    </location>
</feature>
<evidence type="ECO:0000313" key="2">
    <source>
        <dbReference type="EMBL" id="SER95348.1"/>
    </source>
</evidence>
<sequence>MSNPAAPQGAPAATPPAPVAPEGGQPPAAATPPAPTPPASTPAPQGTPPAQPPAGQPGGEKTFTQADLDRIIGERLEKQQKALQSQQSEQMKKLAEAMGWQNPEGAPDPAKLLEQAQQQANAYQQQAQSAMAEALAAQAGIRPERVGTFAKLVDLAGALKDVDPTSGDAVRTAIKSAVDAKAAEFPEWKGAVLPGSSGGDGQGGATPSLDERIAAATKAGNHALAISLQRQKAREQAGR</sequence>
<dbReference type="Proteomes" id="UP000199352">
    <property type="component" value="Unassembled WGS sequence"/>
</dbReference>
<evidence type="ECO:0000256" key="1">
    <source>
        <dbReference type="SAM" id="MobiDB-lite"/>
    </source>
</evidence>
<dbReference type="AlphaFoldDB" id="A0A1H9TE10"/>
<feature type="compositionally biased region" description="Low complexity" evidence="1">
    <location>
        <begin position="1"/>
        <end position="12"/>
    </location>
</feature>
<gene>
    <name evidence="2" type="ORF">SAMN05216188_11859</name>
</gene>
<dbReference type="STRING" id="402600.SAMN05216188_11859"/>
<organism evidence="2 3">
    <name type="scientific">Lentzea xinjiangensis</name>
    <dbReference type="NCBI Taxonomy" id="402600"/>
    <lineage>
        <taxon>Bacteria</taxon>
        <taxon>Bacillati</taxon>
        <taxon>Actinomycetota</taxon>
        <taxon>Actinomycetes</taxon>
        <taxon>Pseudonocardiales</taxon>
        <taxon>Pseudonocardiaceae</taxon>
        <taxon>Lentzea</taxon>
    </lineage>
</organism>
<dbReference type="EMBL" id="FOFR01000018">
    <property type="protein sequence ID" value="SER95348.1"/>
    <property type="molecule type" value="Genomic_DNA"/>
</dbReference>
<proteinExistence type="predicted"/>
<keyword evidence="3" id="KW-1185">Reference proteome</keyword>
<name>A0A1H9TE10_9PSEU</name>
<evidence type="ECO:0000313" key="3">
    <source>
        <dbReference type="Proteomes" id="UP000199352"/>
    </source>
</evidence>
<protein>
    <recommendedName>
        <fullName evidence="4">Scaffolding protein</fullName>
    </recommendedName>
</protein>